<dbReference type="Pfam" id="PF01865">
    <property type="entry name" value="PhoU_div"/>
    <property type="match status" value="1"/>
</dbReference>
<dbReference type="OrthoDB" id="9797568at2"/>
<name>A0A1H5B8X3_9MICO</name>
<evidence type="ECO:0008006" key="4">
    <source>
        <dbReference type="Google" id="ProtNLM"/>
    </source>
</evidence>
<evidence type="ECO:0000256" key="1">
    <source>
        <dbReference type="ARBA" id="ARBA00008591"/>
    </source>
</evidence>
<dbReference type="PANTHER" id="PTHR37298:SF1">
    <property type="entry name" value="UPF0111 PROTEIN YKAA"/>
    <property type="match status" value="1"/>
</dbReference>
<dbReference type="STRING" id="648782.SAMN04488554_0044"/>
<dbReference type="InterPro" id="IPR038078">
    <property type="entry name" value="PhoU-like_sf"/>
</dbReference>
<comment type="similarity">
    <text evidence="1">Belongs to the UPF0111 family.</text>
</comment>
<reference evidence="3" key="1">
    <citation type="submission" date="2016-10" db="EMBL/GenBank/DDBJ databases">
        <authorList>
            <person name="Varghese N."/>
            <person name="Submissions S."/>
        </authorList>
    </citation>
    <scope>NUCLEOTIDE SEQUENCE [LARGE SCALE GENOMIC DNA]</scope>
    <source>
        <strain evidence="3">DSM 21368</strain>
    </source>
</reference>
<dbReference type="PANTHER" id="PTHR37298">
    <property type="entry name" value="UPF0111 PROTEIN YKAA"/>
    <property type="match status" value="1"/>
</dbReference>
<dbReference type="Gene3D" id="1.20.58.220">
    <property type="entry name" value="Phosphate transport system protein phou homolog 2, domain 2"/>
    <property type="match status" value="1"/>
</dbReference>
<sequence>MRFRLTPRDVAFFDLFAASGSQLVVGADLLAQLIAAPPPDRLRFAERLRDAEHEADQSAHEIMRRLNQTFVTPFDRDDIYRLASALDDCMDAMEAAGDLIVLYQVDDLPEEVGTQVATLQRAAELTADVMPKLRTMGEEVRAYWIEINRLENEADRAYRDLLALLFQSPKYQESPAAVIEMVKLKDVIDTLEQAADSFETVAHQVEALFLKES</sequence>
<dbReference type="InterPro" id="IPR052912">
    <property type="entry name" value="UPF0111_domain"/>
</dbReference>
<keyword evidence="3" id="KW-1185">Reference proteome</keyword>
<proteinExistence type="inferred from homology"/>
<gene>
    <name evidence="2" type="ORF">SAMN04488554_0044</name>
</gene>
<protein>
    <recommendedName>
        <fullName evidence="4">DUF47 domain-containing protein</fullName>
    </recommendedName>
</protein>
<dbReference type="Proteomes" id="UP000199220">
    <property type="component" value="Unassembled WGS sequence"/>
</dbReference>
<dbReference type="EMBL" id="FNTX01000001">
    <property type="protein sequence ID" value="SED51069.1"/>
    <property type="molecule type" value="Genomic_DNA"/>
</dbReference>
<evidence type="ECO:0000313" key="2">
    <source>
        <dbReference type="EMBL" id="SED51069.1"/>
    </source>
</evidence>
<accession>A0A1H5B8X3</accession>
<organism evidence="2 3">
    <name type="scientific">Ruania alba</name>
    <dbReference type="NCBI Taxonomy" id="648782"/>
    <lineage>
        <taxon>Bacteria</taxon>
        <taxon>Bacillati</taxon>
        <taxon>Actinomycetota</taxon>
        <taxon>Actinomycetes</taxon>
        <taxon>Micrococcales</taxon>
        <taxon>Ruaniaceae</taxon>
        <taxon>Ruania</taxon>
    </lineage>
</organism>
<evidence type="ECO:0000313" key="3">
    <source>
        <dbReference type="Proteomes" id="UP000199220"/>
    </source>
</evidence>
<dbReference type="RefSeq" id="WP_089771157.1">
    <property type="nucleotide sequence ID" value="NZ_FNTX01000001.1"/>
</dbReference>
<dbReference type="InterPro" id="IPR018445">
    <property type="entry name" value="Put_Phosphate_transp_reg"/>
</dbReference>
<dbReference type="AlphaFoldDB" id="A0A1H5B8X3"/>